<organism evidence="1 2">
    <name type="scientific">Rhodococcus pyridinivorans SB3094</name>
    <dbReference type="NCBI Taxonomy" id="1435356"/>
    <lineage>
        <taxon>Bacteria</taxon>
        <taxon>Bacillati</taxon>
        <taxon>Actinomycetota</taxon>
        <taxon>Actinomycetes</taxon>
        <taxon>Mycobacteriales</taxon>
        <taxon>Nocardiaceae</taxon>
        <taxon>Rhodococcus</taxon>
    </lineage>
</organism>
<dbReference type="Proteomes" id="UP000018781">
    <property type="component" value="Plasmid unnamed"/>
</dbReference>
<dbReference type="KEGG" id="rpy:Y013_25110"/>
<evidence type="ECO:0000313" key="2">
    <source>
        <dbReference type="Proteomes" id="UP000018781"/>
    </source>
</evidence>
<dbReference type="AlphaFoldDB" id="V9XQK2"/>
<gene>
    <name evidence="1" type="ORF">Y013_25110</name>
</gene>
<dbReference type="RefSeq" id="WP_024100235.1">
    <property type="nucleotide sequence ID" value="NC_023144.1"/>
</dbReference>
<sequence length="90" mass="9738">MTSMYATRTQVQQELSNLCAKVGVTTEGTAPALLNTTAADPRAALAQLRDALKATIYRERTAADGAEESFITVLDAIDRTVTIKIRRPLT</sequence>
<keyword evidence="1" id="KW-0614">Plasmid</keyword>
<dbReference type="HOGENOM" id="CLU_2438843_0_0_11"/>
<geneLocation type="plasmid" evidence="2">
    <name>1</name>
</geneLocation>
<dbReference type="eggNOG" id="ENOG5031GNR">
    <property type="taxonomic scope" value="Bacteria"/>
</dbReference>
<dbReference type="EMBL" id="CP006997">
    <property type="protein sequence ID" value="AHD24255.1"/>
    <property type="molecule type" value="Genomic_DNA"/>
</dbReference>
<reference evidence="1 2" key="1">
    <citation type="journal article" date="2014" name="Genome Announc.">
        <title>Complete Genome of Rhodococcus pyridinivorans SB3094, a Methyl-Ethyl-Ketone-Degrading Bacterium Used for Bioaugmentation.</title>
        <authorList>
            <person name="Dueholm M.S."/>
            <person name="Albertsen M."/>
            <person name="D'Imperio S."/>
            <person name="Tale V.P."/>
            <person name="Lewis D."/>
            <person name="Nielsen P.H."/>
            <person name="Nielsen J.L."/>
        </authorList>
    </citation>
    <scope>NUCLEOTIDE SEQUENCE [LARGE SCALE GENOMIC DNA]</scope>
    <source>
        <strain evidence="2">SB3094</strain>
        <plasmid evidence="2">1</plasmid>
    </source>
</reference>
<dbReference type="PATRIC" id="fig|1435356.3.peg.5065"/>
<accession>V9XQK2</accession>
<proteinExistence type="predicted"/>
<protein>
    <submittedName>
        <fullName evidence="1">Uncharacterized protein</fullName>
    </submittedName>
</protein>
<evidence type="ECO:0000313" key="1">
    <source>
        <dbReference type="EMBL" id="AHD24255.1"/>
    </source>
</evidence>
<name>V9XQK2_9NOCA</name>
<dbReference type="GeneID" id="29939987"/>